<accession>A0A7J9MG48</accession>
<gene>
    <name evidence="1" type="ORF">Goshw_005405</name>
</gene>
<evidence type="ECO:0000313" key="2">
    <source>
        <dbReference type="Proteomes" id="UP000593576"/>
    </source>
</evidence>
<dbReference type="EMBL" id="JABFAF010000011">
    <property type="protein sequence ID" value="MBA0869931.1"/>
    <property type="molecule type" value="Genomic_DNA"/>
</dbReference>
<sequence>MEDLILQCHIRNLPGPPSPLIETYLREVGFLHVALVDWGCKLDPKLISALVEKHSIFHTLVVTGSVQSAYWGIICYDLLGVVPKTIYGSRIEMTWGMAMPDKSRHIVHLRWLLKLVDFRGGDELSWGSTMLVTLYWEMCRATQPEKIKIGGCLLQLQYGLGIGFHFYVLE</sequence>
<evidence type="ECO:0008006" key="3">
    <source>
        <dbReference type="Google" id="ProtNLM"/>
    </source>
</evidence>
<dbReference type="OrthoDB" id="987850at2759"/>
<protein>
    <recommendedName>
        <fullName evidence="3">Aminotransferase-like plant mobile domain-containing protein</fullName>
    </recommendedName>
</protein>
<comment type="caution">
    <text evidence="1">The sequence shown here is derived from an EMBL/GenBank/DDBJ whole genome shotgun (WGS) entry which is preliminary data.</text>
</comment>
<proteinExistence type="predicted"/>
<organism evidence="1 2">
    <name type="scientific">Gossypium schwendimanii</name>
    <name type="common">Cotton</name>
    <dbReference type="NCBI Taxonomy" id="34291"/>
    <lineage>
        <taxon>Eukaryota</taxon>
        <taxon>Viridiplantae</taxon>
        <taxon>Streptophyta</taxon>
        <taxon>Embryophyta</taxon>
        <taxon>Tracheophyta</taxon>
        <taxon>Spermatophyta</taxon>
        <taxon>Magnoliopsida</taxon>
        <taxon>eudicotyledons</taxon>
        <taxon>Gunneridae</taxon>
        <taxon>Pentapetalae</taxon>
        <taxon>rosids</taxon>
        <taxon>malvids</taxon>
        <taxon>Malvales</taxon>
        <taxon>Malvaceae</taxon>
        <taxon>Malvoideae</taxon>
        <taxon>Gossypium</taxon>
    </lineage>
</organism>
<name>A0A7J9MG48_GOSSC</name>
<evidence type="ECO:0000313" key="1">
    <source>
        <dbReference type="EMBL" id="MBA0869931.1"/>
    </source>
</evidence>
<dbReference type="Proteomes" id="UP000593576">
    <property type="component" value="Unassembled WGS sequence"/>
</dbReference>
<keyword evidence="2" id="KW-1185">Reference proteome</keyword>
<reference evidence="1 2" key="1">
    <citation type="journal article" date="2019" name="Genome Biol. Evol.">
        <title>Insights into the evolution of the New World diploid cottons (Gossypium, subgenus Houzingenia) based on genome sequencing.</title>
        <authorList>
            <person name="Grover C.E."/>
            <person name="Arick M.A. 2nd"/>
            <person name="Thrash A."/>
            <person name="Conover J.L."/>
            <person name="Sanders W.S."/>
            <person name="Peterson D.G."/>
            <person name="Frelichowski J.E."/>
            <person name="Scheffler J.A."/>
            <person name="Scheffler B.E."/>
            <person name="Wendel J.F."/>
        </authorList>
    </citation>
    <scope>NUCLEOTIDE SEQUENCE [LARGE SCALE GENOMIC DNA]</scope>
    <source>
        <strain evidence="1">1</strain>
        <tissue evidence="1">Leaf</tissue>
    </source>
</reference>
<dbReference type="AlphaFoldDB" id="A0A7J9MG48"/>